<sequence>MQSKLLAEIDGQRTFALVLEAGDRVMACLSDFAEREQLSASQFSAIGAFSDAEMRYFDWEAKTYLPIPVHEQVEVATLNGDVALAPDGKRAIHIHAVLGRRDGSAIAGHLAEAHVRPTLEVVLTESPAHLRKKHDPETGLTLIHPEA</sequence>
<dbReference type="RefSeq" id="WP_034855338.1">
    <property type="nucleotide sequence ID" value="NZ_AJQT01000058.1"/>
</dbReference>
<name>A0A249PM12_9HYPH</name>
<evidence type="ECO:0000313" key="2">
    <source>
        <dbReference type="EMBL" id="ASY66980.1"/>
    </source>
</evidence>
<dbReference type="KEGG" id="esj:SJ05684_b59980"/>
<dbReference type="InterPro" id="IPR005175">
    <property type="entry name" value="PPC_dom"/>
</dbReference>
<dbReference type="AlphaFoldDB" id="A0A249PM12"/>
<dbReference type="OrthoDB" id="9798999at2"/>
<dbReference type="eggNOG" id="COG1661">
    <property type="taxonomic scope" value="Bacteria"/>
</dbReference>
<evidence type="ECO:0000313" key="3">
    <source>
        <dbReference type="Proteomes" id="UP000217211"/>
    </source>
</evidence>
<feature type="domain" description="PPC" evidence="1">
    <location>
        <begin position="8"/>
        <end position="146"/>
    </location>
</feature>
<dbReference type="CDD" id="cd11378">
    <property type="entry name" value="DUF296"/>
    <property type="match status" value="1"/>
</dbReference>
<dbReference type="EMBL" id="CP023068">
    <property type="protein sequence ID" value="ASY66980.1"/>
    <property type="molecule type" value="Genomic_DNA"/>
</dbReference>
<proteinExistence type="predicted"/>
<dbReference type="Proteomes" id="UP000217211">
    <property type="component" value="Plasmid pSJ05684b"/>
</dbReference>
<keyword evidence="2" id="KW-0614">Plasmid</keyword>
<dbReference type="Pfam" id="PF03479">
    <property type="entry name" value="PCC"/>
    <property type="match status" value="1"/>
</dbReference>
<dbReference type="Gene3D" id="3.30.1330.80">
    <property type="entry name" value="Hypothetical protein, similar to alpha- acetolactate decarboxylase, domain 2"/>
    <property type="match status" value="1"/>
</dbReference>
<organism evidence="2 3">
    <name type="scientific">Sinorhizobium sojae CCBAU 05684</name>
    <dbReference type="NCBI Taxonomy" id="716928"/>
    <lineage>
        <taxon>Bacteria</taxon>
        <taxon>Pseudomonadati</taxon>
        <taxon>Pseudomonadota</taxon>
        <taxon>Alphaproteobacteria</taxon>
        <taxon>Hyphomicrobiales</taxon>
        <taxon>Rhizobiaceae</taxon>
        <taxon>Sinorhizobium/Ensifer group</taxon>
        <taxon>Sinorhizobium</taxon>
    </lineage>
</organism>
<dbReference type="SUPFAM" id="SSF117856">
    <property type="entry name" value="AF0104/ALDC/Ptd012-like"/>
    <property type="match status" value="1"/>
</dbReference>
<dbReference type="PANTHER" id="PTHR34988:SF1">
    <property type="entry name" value="DNA-BINDING PROTEIN"/>
    <property type="match status" value="1"/>
</dbReference>
<gene>
    <name evidence="2" type="ORF">SJ05684_b59980</name>
</gene>
<evidence type="ECO:0000259" key="1">
    <source>
        <dbReference type="PROSITE" id="PS51742"/>
    </source>
</evidence>
<dbReference type="PIRSF" id="PIRSF016702">
    <property type="entry name" value="DNA_bp_PD1"/>
    <property type="match status" value="1"/>
</dbReference>
<reference evidence="2 3" key="1">
    <citation type="submission" date="2017-08" db="EMBL/GenBank/DDBJ databases">
        <title>Multipartite genome sequences of Sinorhizobium species nodulating soybeans.</title>
        <authorList>
            <person name="Tian C.F."/>
        </authorList>
    </citation>
    <scope>NUCLEOTIDE SEQUENCE [LARGE SCALE GENOMIC DNA]</scope>
    <source>
        <strain evidence="2 3">CCBAU 05684</strain>
        <plasmid evidence="3">psj05684b</plasmid>
    </source>
</reference>
<protein>
    <recommendedName>
        <fullName evidence="1">PPC domain-containing protein</fullName>
    </recommendedName>
</protein>
<dbReference type="PROSITE" id="PS51742">
    <property type="entry name" value="PPC"/>
    <property type="match status" value="1"/>
</dbReference>
<dbReference type="InterPro" id="IPR025707">
    <property type="entry name" value="DNA_bp_PD1"/>
</dbReference>
<keyword evidence="3" id="KW-1185">Reference proteome</keyword>
<dbReference type="STRING" id="716928.GCA_000261485_03028"/>
<dbReference type="PANTHER" id="PTHR34988">
    <property type="entry name" value="PROTEIN, PUTATIVE-RELATED"/>
    <property type="match status" value="1"/>
</dbReference>
<accession>A0A249PM12</accession>
<geneLocation type="plasmid" evidence="3">
    <name>psj05684b</name>
</geneLocation>